<gene>
    <name evidence="12" type="ORF">LCGC14_2344990</name>
</gene>
<evidence type="ECO:0000256" key="7">
    <source>
        <dbReference type="ARBA" id="ARBA00022840"/>
    </source>
</evidence>
<dbReference type="InterPro" id="IPR027417">
    <property type="entry name" value="P-loop_NTPase"/>
</dbReference>
<evidence type="ECO:0000256" key="3">
    <source>
        <dbReference type="ARBA" id="ARBA00022737"/>
    </source>
</evidence>
<dbReference type="GO" id="GO:0003677">
    <property type="term" value="F:DNA binding"/>
    <property type="evidence" value="ECO:0007669"/>
    <property type="project" value="UniProtKB-KW"/>
</dbReference>
<keyword evidence="7" id="KW-0067">ATP-binding</keyword>
<keyword evidence="9" id="KW-0238">DNA-binding</keyword>
<evidence type="ECO:0000256" key="6">
    <source>
        <dbReference type="ARBA" id="ARBA00022769"/>
    </source>
</evidence>
<dbReference type="Gene3D" id="1.20.1580.10">
    <property type="entry name" value="ABC transporter ATPase like domain"/>
    <property type="match status" value="2"/>
</dbReference>
<keyword evidence="10" id="KW-0234">DNA repair</keyword>
<dbReference type="Gene3D" id="1.10.8.280">
    <property type="entry name" value="ABC transporter ATPase domain-like"/>
    <property type="match status" value="1"/>
</dbReference>
<feature type="region of interest" description="Disordered" evidence="11">
    <location>
        <begin position="253"/>
        <end position="276"/>
    </location>
</feature>
<dbReference type="GO" id="GO:0004518">
    <property type="term" value="F:nuclease activity"/>
    <property type="evidence" value="ECO:0007669"/>
    <property type="project" value="UniProtKB-KW"/>
</dbReference>
<accession>A0A0F9ENK2</accession>
<evidence type="ECO:0000256" key="11">
    <source>
        <dbReference type="SAM" id="MobiDB-lite"/>
    </source>
</evidence>
<protein>
    <recommendedName>
        <fullName evidence="13">ABC transporter domain-containing protein</fullName>
    </recommendedName>
</protein>
<proteinExistence type="predicted"/>
<keyword evidence="8" id="KW-0267">Excision nuclease</keyword>
<dbReference type="Gene3D" id="3.40.50.300">
    <property type="entry name" value="P-loop containing nucleotide triphosphate hydrolases"/>
    <property type="match status" value="2"/>
</dbReference>
<dbReference type="GO" id="GO:0005737">
    <property type="term" value="C:cytoplasm"/>
    <property type="evidence" value="ECO:0007669"/>
    <property type="project" value="UniProtKB-SubCell"/>
</dbReference>
<dbReference type="GO" id="GO:0005524">
    <property type="term" value="F:ATP binding"/>
    <property type="evidence" value="ECO:0007669"/>
    <property type="project" value="UniProtKB-KW"/>
</dbReference>
<name>A0A0F9ENK2_9ZZZZ</name>
<dbReference type="PANTHER" id="PTHR43152:SF3">
    <property type="entry name" value="UVRABC SYSTEM PROTEIN A"/>
    <property type="match status" value="1"/>
</dbReference>
<feature type="non-terminal residue" evidence="12">
    <location>
        <position position="1"/>
    </location>
</feature>
<evidence type="ECO:0000256" key="4">
    <source>
        <dbReference type="ARBA" id="ARBA00022741"/>
    </source>
</evidence>
<evidence type="ECO:0000256" key="2">
    <source>
        <dbReference type="ARBA" id="ARBA00022490"/>
    </source>
</evidence>
<dbReference type="SUPFAM" id="SSF52540">
    <property type="entry name" value="P-loop containing nucleoside triphosphate hydrolases"/>
    <property type="match status" value="2"/>
</dbReference>
<evidence type="ECO:0000256" key="8">
    <source>
        <dbReference type="ARBA" id="ARBA00022881"/>
    </source>
</evidence>
<evidence type="ECO:0000256" key="5">
    <source>
        <dbReference type="ARBA" id="ARBA00022763"/>
    </source>
</evidence>
<keyword evidence="4" id="KW-0547">Nucleotide-binding</keyword>
<comment type="subcellular location">
    <subcellularLocation>
        <location evidence="1">Cytoplasm</location>
    </subcellularLocation>
</comment>
<comment type="caution">
    <text evidence="12">The sequence shown here is derived from an EMBL/GenBank/DDBJ whole genome shotgun (WGS) entry which is preliminary data.</text>
</comment>
<keyword evidence="5" id="KW-0227">DNA damage</keyword>
<reference evidence="12" key="1">
    <citation type="journal article" date="2015" name="Nature">
        <title>Complex archaea that bridge the gap between prokaryotes and eukaryotes.</title>
        <authorList>
            <person name="Spang A."/>
            <person name="Saw J.H."/>
            <person name="Jorgensen S.L."/>
            <person name="Zaremba-Niedzwiedzka K."/>
            <person name="Martijn J."/>
            <person name="Lind A.E."/>
            <person name="van Eijk R."/>
            <person name="Schleper C."/>
            <person name="Guy L."/>
            <person name="Ettema T.J."/>
        </authorList>
    </citation>
    <scope>NUCLEOTIDE SEQUENCE</scope>
</reference>
<evidence type="ECO:0008006" key="13">
    <source>
        <dbReference type="Google" id="ProtNLM"/>
    </source>
</evidence>
<evidence type="ECO:0000256" key="1">
    <source>
        <dbReference type="ARBA" id="ARBA00004496"/>
    </source>
</evidence>
<keyword evidence="6" id="KW-0228">DNA excision</keyword>
<evidence type="ECO:0000256" key="9">
    <source>
        <dbReference type="ARBA" id="ARBA00023125"/>
    </source>
</evidence>
<dbReference type="AlphaFoldDB" id="A0A0F9ENK2"/>
<evidence type="ECO:0000313" key="12">
    <source>
        <dbReference type="EMBL" id="KKL46495.1"/>
    </source>
</evidence>
<keyword evidence="2" id="KW-0963">Cytoplasm</keyword>
<sequence length="556" mass="60682">AKQDNIDMDTPWKDLPEDVRETIFRGGEGFYGVDDFFNELEGKRYKLHVRVFLSRYRKASACPDCGGKRLSPEALAYRISGRDIAELTNMNIGKLEGFFHDIDLPLMARDTVAEVLKQIEIKLRFLNRVGLDYLSLDREGKTLSGGEYQRVNLSNQLASGLVGTLCVLDEPTVGLHMRDTDRITGIMGELASVGNTVVVVEHDLDVIGSSDWVVELGPGGGHLGGNVIFSGKMKEFLASDTVTARSLVDPQPASVLTGKTRKPRMSPGSKNPSNKITLTGATGHNLKCIKAEVPLGALSVVTGVSGSGKSTLIVDTLFPALKKELRIATPEEPLPFKALTGYETLKNVKLIDQSPIGKSPRSNPVTYLKVFDAIRKLFAEEYASKAHGYTTGFFSFNVPGGRCETCKGEGYQKMEMYFFEDLYITCEDCGGTRYGHKALSVLHKGKRIDEVLAMTVDEALSHFGQVSQIRKKLGLMGDVGLGYLRLGQPATTLSGGEAQRLKLCAELGSGKQTDTLYLLDEPTVGLHSTDISVLMKVIDRLVDAGNTVLIIEHNPD</sequence>
<dbReference type="PANTHER" id="PTHR43152">
    <property type="entry name" value="UVRABC SYSTEM PROTEIN A"/>
    <property type="match status" value="1"/>
</dbReference>
<keyword evidence="3" id="KW-0677">Repeat</keyword>
<dbReference type="EMBL" id="LAZR01034009">
    <property type="protein sequence ID" value="KKL46495.1"/>
    <property type="molecule type" value="Genomic_DNA"/>
</dbReference>
<evidence type="ECO:0000256" key="10">
    <source>
        <dbReference type="ARBA" id="ARBA00023204"/>
    </source>
</evidence>
<dbReference type="GO" id="GO:0006281">
    <property type="term" value="P:DNA repair"/>
    <property type="evidence" value="ECO:0007669"/>
    <property type="project" value="UniProtKB-KW"/>
</dbReference>
<feature type="non-terminal residue" evidence="12">
    <location>
        <position position="556"/>
    </location>
</feature>
<organism evidence="12">
    <name type="scientific">marine sediment metagenome</name>
    <dbReference type="NCBI Taxonomy" id="412755"/>
    <lineage>
        <taxon>unclassified sequences</taxon>
        <taxon>metagenomes</taxon>
        <taxon>ecological metagenomes</taxon>
    </lineage>
</organism>